<feature type="domain" description="Dynein heavy chain ATP-binding dynein motor region" evidence="15">
    <location>
        <begin position="1"/>
        <end position="120"/>
    </location>
</feature>
<evidence type="ECO:0000259" key="17">
    <source>
        <dbReference type="Pfam" id="PF18199"/>
    </source>
</evidence>
<keyword evidence="7" id="KW-0243">Dynein</keyword>
<evidence type="ECO:0000256" key="11">
    <source>
        <dbReference type="ARBA" id="ARBA00023212"/>
    </source>
</evidence>
<dbReference type="FunFam" id="3.40.50.300:FF:000362">
    <property type="entry name" value="Dynein, axonemal, heavy chain 6"/>
    <property type="match status" value="1"/>
</dbReference>
<evidence type="ECO:0000256" key="5">
    <source>
        <dbReference type="ARBA" id="ARBA00022741"/>
    </source>
</evidence>
<feature type="domain" description="Dynein heavy chain C-terminal" evidence="17">
    <location>
        <begin position="665"/>
        <end position="969"/>
    </location>
</feature>
<dbReference type="Gene3D" id="3.10.490.20">
    <property type="match status" value="1"/>
</dbReference>
<dbReference type="GO" id="GO:0030286">
    <property type="term" value="C:dynein complex"/>
    <property type="evidence" value="ECO:0007669"/>
    <property type="project" value="UniProtKB-KW"/>
</dbReference>
<dbReference type="FunFam" id="1.10.8.720:FF:000001">
    <property type="entry name" value="dynein heavy chain 7, axonemal"/>
    <property type="match status" value="1"/>
</dbReference>
<evidence type="ECO:0000256" key="3">
    <source>
        <dbReference type="ARBA" id="ARBA00022490"/>
    </source>
</evidence>
<evidence type="ECO:0000256" key="10">
    <source>
        <dbReference type="ARBA" id="ARBA00023175"/>
    </source>
</evidence>
<dbReference type="InterPro" id="IPR041228">
    <property type="entry name" value="Dynein_C"/>
</dbReference>
<dbReference type="FunFam" id="1.10.8.1220:FF:000001">
    <property type="entry name" value="Dynein axonemal heavy chain 5"/>
    <property type="match status" value="1"/>
</dbReference>
<organism evidence="18">
    <name type="scientific">Zooxanthella nutricula</name>
    <dbReference type="NCBI Taxonomy" id="1333877"/>
    <lineage>
        <taxon>Eukaryota</taxon>
        <taxon>Sar</taxon>
        <taxon>Alveolata</taxon>
        <taxon>Dinophyceae</taxon>
        <taxon>Peridiniales</taxon>
        <taxon>Peridiniales incertae sedis</taxon>
        <taxon>Zooxanthella</taxon>
    </lineage>
</organism>
<evidence type="ECO:0000256" key="13">
    <source>
        <dbReference type="SAM" id="Coils"/>
    </source>
</evidence>
<protein>
    <recommendedName>
        <fullName evidence="19">Dynein heavy chain</fullName>
    </recommendedName>
</protein>
<dbReference type="Gene3D" id="1.20.1270.280">
    <property type="match status" value="1"/>
</dbReference>
<keyword evidence="3" id="KW-0963">Cytoplasm</keyword>
<dbReference type="PANTHER" id="PTHR22878:SF70">
    <property type="entry name" value="DYNEIN HEAVY CHAIN 2, AXONEMAL"/>
    <property type="match status" value="1"/>
</dbReference>
<dbReference type="InterPro" id="IPR043160">
    <property type="entry name" value="Dynein_C_barrel"/>
</dbReference>
<evidence type="ECO:0000256" key="9">
    <source>
        <dbReference type="ARBA" id="ARBA00023069"/>
    </source>
</evidence>
<evidence type="ECO:0000259" key="15">
    <source>
        <dbReference type="Pfam" id="PF12781"/>
    </source>
</evidence>
<dbReference type="FunFam" id="1.20.1270.280:FF:000001">
    <property type="entry name" value="dynein heavy chain 7, axonemal"/>
    <property type="match status" value="1"/>
</dbReference>
<keyword evidence="4" id="KW-0493">Microtubule</keyword>
<sequence>MIRLGDSTIEYSEDFRFFMTTKLPNPHYSPEICVQVTLLNFMATPDGLQDQMLGILVAKEEPEIERKRQNLIVESAQSKAQLKEIEDRILELLSNAQGNILDDEELINTLATSKVASQRIEERVAEQEKTQALVQETREVYVPVAVRSSALFFVVADLCNVEPMYQYSLEWFYSIYELAIATAEKFERNVQRRLVALQNQFLRLLFEKTCDSLFEKDKLMFSLLLCFKSMEVDQDINHEEKAMLLIACGGAGSADHAKPNAAWLTDVSWQRICELDKLRGSAWTGFAQSFKKHIDEWKAVFDSDEPVQAPWPSGTKDSMTPLQRALVLLAVRTDCTVQGLQEIIAAKLGRDFLEPPSFNLEKSFADSNPVTPLIFVLSSGADPMAEIRRLAQKMEMNDRLQSVSLGQGQGPKAARAITEGKDQGSWVILQNCHLAPSWMGTLEVMVEELNPDKVADSFRLWLTAMPSADFPVSVLQNGLKMTNEPPKGLKSNLLRAYLSLDEDWFTEAGAARGEACQQAFRKMLFGLCFFHASIQERCTYGPLGWNIPYQFSEPDRQICVMQLRMFLEDNEAIPYMALRYTASEANYGGRVTDVHDRRCINFLITDFYCPDILKDDYKFSPSGTYYAPQFSGLETYIEYIRNLPINQMPEAFGLHANANLVAAINEALRILRTACSLMPRTGGGEGGRSTDMILGEASTKFLEDLPRPYDTEFVEAKYPVDYNESMNTVLNQELLRFNKLVKRVRSTLADVGKAVKGLVVMSAELEEVANGILTNATPSVWLAVSFPSLKPLSSYVGDLGARLKFFQDWIDNGPPTTFWLSGFFFTQSFLTGQLQNYARKFKLEIDTLIWNFKVQKAEMKQFDKPADGCMVYGLFMDGARWDDAEGVIAESLPKVLFSDLPHIHLTPCEVSKDATDRKAVYPSPIYKTSERKGVLSTTGHSTNFVMTMLLPISKQHTEKYWTKRGVACLTQLND</sequence>
<dbReference type="Pfam" id="PF12781">
    <property type="entry name" value="AAA_9"/>
    <property type="match status" value="1"/>
</dbReference>
<dbReference type="PANTHER" id="PTHR22878">
    <property type="entry name" value="DYNEIN HEAVY CHAIN 6, AXONEMAL-LIKE-RELATED"/>
    <property type="match status" value="1"/>
</dbReference>
<dbReference type="GO" id="GO:0007018">
    <property type="term" value="P:microtubule-based movement"/>
    <property type="evidence" value="ECO:0007669"/>
    <property type="project" value="InterPro"/>
</dbReference>
<keyword evidence="11" id="KW-0206">Cytoskeleton</keyword>
<gene>
    <name evidence="18" type="ORF">BRAN1462_LOCUS43538</name>
</gene>
<dbReference type="InterPro" id="IPR041658">
    <property type="entry name" value="AAA_lid_11"/>
</dbReference>
<name>A0A7S2LVP1_9DINO</name>
<feature type="coiled-coil region" evidence="13">
    <location>
        <begin position="68"/>
        <end position="95"/>
    </location>
</feature>
<evidence type="ECO:0000313" key="18">
    <source>
        <dbReference type="EMBL" id="CAD9617529.1"/>
    </source>
</evidence>
<dbReference type="FunFam" id="3.10.490.20:FF:000005">
    <property type="entry name" value="Dynein axonemal heavy chain 6"/>
    <property type="match status" value="1"/>
</dbReference>
<evidence type="ECO:0000259" key="16">
    <source>
        <dbReference type="Pfam" id="PF18198"/>
    </source>
</evidence>
<dbReference type="InterPro" id="IPR035706">
    <property type="entry name" value="AAA_9"/>
</dbReference>
<dbReference type="InterPro" id="IPR004273">
    <property type="entry name" value="Dynein_heavy_D6_P-loop"/>
</dbReference>
<dbReference type="GO" id="GO:0051959">
    <property type="term" value="F:dynein light intermediate chain binding"/>
    <property type="evidence" value="ECO:0007669"/>
    <property type="project" value="InterPro"/>
</dbReference>
<feature type="domain" description="Dynein heavy chain AAA lid" evidence="16">
    <location>
        <begin position="520"/>
        <end position="658"/>
    </location>
</feature>
<proteinExistence type="predicted"/>
<dbReference type="Gene3D" id="6.10.140.1060">
    <property type="match status" value="1"/>
</dbReference>
<dbReference type="InterPro" id="IPR042219">
    <property type="entry name" value="AAA_lid_11_sf"/>
</dbReference>
<dbReference type="GO" id="GO:0005874">
    <property type="term" value="C:microtubule"/>
    <property type="evidence" value="ECO:0007669"/>
    <property type="project" value="UniProtKB-KW"/>
</dbReference>
<evidence type="ECO:0000256" key="6">
    <source>
        <dbReference type="ARBA" id="ARBA00022840"/>
    </source>
</evidence>
<reference evidence="18" key="1">
    <citation type="submission" date="2021-01" db="EMBL/GenBank/DDBJ databases">
        <authorList>
            <person name="Corre E."/>
            <person name="Pelletier E."/>
            <person name="Niang G."/>
            <person name="Scheremetjew M."/>
            <person name="Finn R."/>
            <person name="Kale V."/>
            <person name="Holt S."/>
            <person name="Cochrane G."/>
            <person name="Meng A."/>
            <person name="Brown T."/>
            <person name="Cohen L."/>
        </authorList>
    </citation>
    <scope>NUCLEOTIDE SEQUENCE</scope>
    <source>
        <strain evidence="18">RCC3387</strain>
    </source>
</reference>
<comment type="subcellular location">
    <subcellularLocation>
        <location evidence="1">Cell projection</location>
        <location evidence="1">Cilium</location>
    </subcellularLocation>
    <subcellularLocation>
        <location evidence="2">Cytoplasm</location>
        <location evidence="2">Cytoskeleton</location>
    </subcellularLocation>
</comment>
<keyword evidence="8 13" id="KW-0175">Coiled coil</keyword>
<evidence type="ECO:0008006" key="19">
    <source>
        <dbReference type="Google" id="ProtNLM"/>
    </source>
</evidence>
<dbReference type="Pfam" id="PF03028">
    <property type="entry name" value="Dynein_heavy"/>
    <property type="match status" value="1"/>
</dbReference>
<dbReference type="InterPro" id="IPR026983">
    <property type="entry name" value="DHC"/>
</dbReference>
<dbReference type="InterPro" id="IPR027417">
    <property type="entry name" value="P-loop_NTPase"/>
</dbReference>
<evidence type="ECO:0000256" key="2">
    <source>
        <dbReference type="ARBA" id="ARBA00004245"/>
    </source>
</evidence>
<dbReference type="EMBL" id="HBGW01068341">
    <property type="protein sequence ID" value="CAD9617529.1"/>
    <property type="molecule type" value="Transcribed_RNA"/>
</dbReference>
<evidence type="ECO:0000259" key="14">
    <source>
        <dbReference type="Pfam" id="PF03028"/>
    </source>
</evidence>
<dbReference type="GO" id="GO:0045505">
    <property type="term" value="F:dynein intermediate chain binding"/>
    <property type="evidence" value="ECO:0007669"/>
    <property type="project" value="InterPro"/>
</dbReference>
<keyword evidence="12" id="KW-0966">Cell projection</keyword>
<evidence type="ECO:0000256" key="4">
    <source>
        <dbReference type="ARBA" id="ARBA00022701"/>
    </source>
</evidence>
<evidence type="ECO:0000256" key="8">
    <source>
        <dbReference type="ARBA" id="ARBA00023054"/>
    </source>
</evidence>
<keyword evidence="10" id="KW-0505">Motor protein</keyword>
<dbReference type="AlphaFoldDB" id="A0A7S2LVP1"/>
<keyword evidence="6" id="KW-0067">ATP-binding</keyword>
<evidence type="ECO:0000256" key="1">
    <source>
        <dbReference type="ARBA" id="ARBA00004138"/>
    </source>
</evidence>
<accession>A0A7S2LVP1</accession>
<dbReference type="Pfam" id="PF18199">
    <property type="entry name" value="Dynein_C"/>
    <property type="match status" value="1"/>
</dbReference>
<dbReference type="GO" id="GO:0005524">
    <property type="term" value="F:ATP binding"/>
    <property type="evidence" value="ECO:0007669"/>
    <property type="project" value="UniProtKB-KW"/>
</dbReference>
<dbReference type="Pfam" id="PF18198">
    <property type="entry name" value="AAA_lid_11"/>
    <property type="match status" value="1"/>
</dbReference>
<dbReference type="Gene3D" id="1.10.8.1220">
    <property type="match status" value="1"/>
</dbReference>
<evidence type="ECO:0000256" key="7">
    <source>
        <dbReference type="ARBA" id="ARBA00023017"/>
    </source>
</evidence>
<dbReference type="Gene3D" id="1.10.8.720">
    <property type="entry name" value="Region D6 of dynein motor"/>
    <property type="match status" value="1"/>
</dbReference>
<keyword evidence="9" id="KW-0969">Cilium</keyword>
<dbReference type="GO" id="GO:0005929">
    <property type="term" value="C:cilium"/>
    <property type="evidence" value="ECO:0007669"/>
    <property type="project" value="UniProtKB-SubCell"/>
</dbReference>
<evidence type="ECO:0000256" key="12">
    <source>
        <dbReference type="ARBA" id="ARBA00023273"/>
    </source>
</evidence>
<keyword evidence="5" id="KW-0547">Nucleotide-binding</keyword>
<dbReference type="GO" id="GO:0008569">
    <property type="term" value="F:minus-end-directed microtubule motor activity"/>
    <property type="evidence" value="ECO:0007669"/>
    <property type="project" value="InterPro"/>
</dbReference>
<feature type="domain" description="Dynein heavy chain region D6 P-loop" evidence="14">
    <location>
        <begin position="369"/>
        <end position="482"/>
    </location>
</feature>
<dbReference type="Gene3D" id="3.40.50.300">
    <property type="entry name" value="P-loop containing nucleotide triphosphate hydrolases"/>
    <property type="match status" value="2"/>
</dbReference>